<gene>
    <name evidence="1" type="ORF">QPK24_10590</name>
</gene>
<evidence type="ECO:0000313" key="1">
    <source>
        <dbReference type="EMBL" id="WIV21078.1"/>
    </source>
</evidence>
<dbReference type="RefSeq" id="WP_285748509.1">
    <property type="nucleotide sequence ID" value="NZ_CP127162.1"/>
</dbReference>
<sequence>MSKNNVIKDKKHFEEALRLVTKMFNYEQRLPNQVYKVPFEKTVVFDFDHALSRHFWSELEELIGFFGDSFAIIAVLDPYPVDYYYNEFSEYNWCVLQKGTTADEYWSILEQGPEESPADSILINSEVIVWISSKMKWAIWGERSYGICVLGLNDGDISGYESESWFTMDQAISELLPLNFRNCTVPEEITSMLLKCYKSN</sequence>
<protein>
    <submittedName>
        <fullName evidence="1">Uncharacterized protein</fullName>
    </submittedName>
</protein>
<dbReference type="EMBL" id="CP127162">
    <property type="protein sequence ID" value="WIV21078.1"/>
    <property type="molecule type" value="Genomic_DNA"/>
</dbReference>
<evidence type="ECO:0000313" key="2">
    <source>
        <dbReference type="Proteomes" id="UP001236415"/>
    </source>
</evidence>
<dbReference type="Proteomes" id="UP001236415">
    <property type="component" value="Chromosome"/>
</dbReference>
<reference evidence="1 2" key="1">
    <citation type="submission" date="2023-06" db="EMBL/GenBank/DDBJ databases">
        <title>Paenibacillus polygonum sp. nov., an endophytic bacterium, isolated from Polygonum lapathifolium L. in Nanji Wetland National Nature Reserve, South of Poyang Lake, Jiangxi Province, China.</title>
        <authorList>
            <person name="Yu Z."/>
        </authorList>
    </citation>
    <scope>NUCLEOTIDE SEQUENCE [LARGE SCALE GENOMIC DNA]</scope>
    <source>
        <strain evidence="1 2">C31</strain>
    </source>
</reference>
<proteinExistence type="predicted"/>
<keyword evidence="2" id="KW-1185">Reference proteome</keyword>
<accession>A0ABY8X7Q3</accession>
<name>A0ABY8X7Q3_9BACL</name>
<organism evidence="1 2">
    <name type="scientific">Paenibacillus polygoni</name>
    <dbReference type="NCBI Taxonomy" id="3050112"/>
    <lineage>
        <taxon>Bacteria</taxon>
        <taxon>Bacillati</taxon>
        <taxon>Bacillota</taxon>
        <taxon>Bacilli</taxon>
        <taxon>Bacillales</taxon>
        <taxon>Paenibacillaceae</taxon>
        <taxon>Paenibacillus</taxon>
    </lineage>
</organism>